<evidence type="ECO:0000313" key="1">
    <source>
        <dbReference type="EMBL" id="HEA18673.1"/>
    </source>
</evidence>
<accession>A0A7V1D2E3</accession>
<dbReference type="Proteomes" id="UP000886188">
    <property type="component" value="Unassembled WGS sequence"/>
</dbReference>
<proteinExistence type="predicted"/>
<reference evidence="1" key="1">
    <citation type="journal article" date="2020" name="mSystems">
        <title>Genome- and Community-Level Interaction Insights into Carbon Utilization and Element Cycling Functions of Hydrothermarchaeota in Hydrothermal Sediment.</title>
        <authorList>
            <person name="Zhou Z."/>
            <person name="Liu Y."/>
            <person name="Xu W."/>
            <person name="Pan J."/>
            <person name="Luo Z.H."/>
            <person name="Li M."/>
        </authorList>
    </citation>
    <scope>NUCLEOTIDE SEQUENCE [LARGE SCALE GENOMIC DNA]</scope>
    <source>
        <strain evidence="1">HyVt-346</strain>
    </source>
</reference>
<dbReference type="EMBL" id="DRGM01000193">
    <property type="protein sequence ID" value="HEA18673.1"/>
    <property type="molecule type" value="Genomic_DNA"/>
</dbReference>
<organism evidence="1">
    <name type="scientific">Pseudoalteromonas prydzensis</name>
    <dbReference type="NCBI Taxonomy" id="182141"/>
    <lineage>
        <taxon>Bacteria</taxon>
        <taxon>Pseudomonadati</taxon>
        <taxon>Pseudomonadota</taxon>
        <taxon>Gammaproteobacteria</taxon>
        <taxon>Alteromonadales</taxon>
        <taxon>Pseudoalteromonadaceae</taxon>
        <taxon>Pseudoalteromonas</taxon>
    </lineage>
</organism>
<protein>
    <submittedName>
        <fullName evidence="1">Uncharacterized protein</fullName>
    </submittedName>
</protein>
<comment type="caution">
    <text evidence="1">The sequence shown here is derived from an EMBL/GenBank/DDBJ whole genome shotgun (WGS) entry which is preliminary data.</text>
</comment>
<dbReference type="AlphaFoldDB" id="A0A7V1D2E3"/>
<sequence length="467" mass="52744">MKLPNTAQAQQLITHNTLEKSASTSSATVKVNDSEAITDYVIAIEQPISQLAPDPFRGRNIDFIYSPNLNPILGMKKYGIGSSPIDINKPFAERSYKYGEFTNPDDINAFLDQVDRLDGELKNMFQHLKPTAELLELVQKMSDEELAAFTQFAVTTSRHQFGLENKNSSEQLISSLSKLSDDALSSTIATMGELLQQGNDYKKPVSPIGENEHGNETLVMISMPENINWFKSNYRANMAKYELANDYANLLMEKTFSEGQLIQLNSHLSETTLEQSSGIIDMMSLVKTHQNDDVLAMLNEVDKDGEPNLFNYLSQQTNYQANKQYYQMDNGKFVAQQDNISSDSNRRELYNNILNAYNDIGMGWINDALEQFTGTPAQIQNELWQTLLDDKEKMPEQFTRSDSVEAWALKNISRIEGAFHVTQMNKIYDYNSEQLLPELITKLSFYSSGNIRSSATSEAPQSAKNQQ</sequence>
<gene>
    <name evidence="1" type="ORF">ENH88_19935</name>
</gene>
<dbReference type="RefSeq" id="WP_304184995.1">
    <property type="nucleotide sequence ID" value="NZ_DRGM01000193.1"/>
</dbReference>
<name>A0A7V1D2E3_9GAMM</name>